<gene>
    <name evidence="1" type="ORF">IF1G_10039</name>
</gene>
<evidence type="ECO:0000313" key="1">
    <source>
        <dbReference type="EMBL" id="TQV91158.1"/>
    </source>
</evidence>
<dbReference type="EMBL" id="SPUK01000020">
    <property type="protein sequence ID" value="TQV91158.1"/>
    <property type="molecule type" value="Genomic_DNA"/>
</dbReference>
<protein>
    <submittedName>
        <fullName evidence="1">Uncharacterized protein</fullName>
    </submittedName>
</protein>
<proteinExistence type="predicted"/>
<sequence length="116" mass="12546">MAHVVFFHPSRLYPPAPAFQSPALFVCLLPNSASTPSFVPPPAARHPPPHLLSLFAASIYLGSASWLSCTINLLQNIICRPVRESFITRLLSLSHSATTRLSPRDVPGMTLVCLAA</sequence>
<dbReference type="Proteomes" id="UP000315783">
    <property type="component" value="Unassembled WGS sequence"/>
</dbReference>
<keyword evidence="2" id="KW-1185">Reference proteome</keyword>
<evidence type="ECO:0000313" key="2">
    <source>
        <dbReference type="Proteomes" id="UP000315783"/>
    </source>
</evidence>
<reference evidence="1 2" key="1">
    <citation type="journal article" date="2019" name="Appl. Microbiol. Biotechnol.">
        <title>Genome sequence of Isaria javanica and comparative genome analysis insights into family S53 peptidase evolution in fungal entomopathogens.</title>
        <authorList>
            <person name="Lin R."/>
            <person name="Zhang X."/>
            <person name="Xin B."/>
            <person name="Zou M."/>
            <person name="Gao Y."/>
            <person name="Qin F."/>
            <person name="Hu Q."/>
            <person name="Xie B."/>
            <person name="Cheng X."/>
        </authorList>
    </citation>
    <scope>NUCLEOTIDE SEQUENCE [LARGE SCALE GENOMIC DNA]</scope>
    <source>
        <strain evidence="1 2">IJ1G</strain>
    </source>
</reference>
<organism evidence="1 2">
    <name type="scientific">Cordyceps javanica</name>
    <dbReference type="NCBI Taxonomy" id="43265"/>
    <lineage>
        <taxon>Eukaryota</taxon>
        <taxon>Fungi</taxon>
        <taxon>Dikarya</taxon>
        <taxon>Ascomycota</taxon>
        <taxon>Pezizomycotina</taxon>
        <taxon>Sordariomycetes</taxon>
        <taxon>Hypocreomycetidae</taxon>
        <taxon>Hypocreales</taxon>
        <taxon>Cordycipitaceae</taxon>
        <taxon>Cordyceps</taxon>
    </lineage>
</organism>
<accession>A0A545UNW3</accession>
<name>A0A545UNW3_9HYPO</name>
<comment type="caution">
    <text evidence="1">The sequence shown here is derived from an EMBL/GenBank/DDBJ whole genome shotgun (WGS) entry which is preliminary data.</text>
</comment>
<dbReference type="AlphaFoldDB" id="A0A545UNW3"/>